<keyword evidence="1" id="KW-0540">Nuclease</keyword>
<proteinExistence type="predicted"/>
<accession>A0ABV7H8E6</accession>
<keyword evidence="7" id="KW-0067">ATP-binding</keyword>
<keyword evidence="9" id="KW-0234">DNA repair</keyword>
<keyword evidence="2" id="KW-0547">Nucleotide-binding</keyword>
<organism evidence="12 13">
    <name type="scientific">Piscinibacterium candidicorallinum</name>
    <dbReference type="NCBI Taxonomy" id="1793872"/>
    <lineage>
        <taxon>Bacteria</taxon>
        <taxon>Pseudomonadati</taxon>
        <taxon>Pseudomonadota</taxon>
        <taxon>Betaproteobacteria</taxon>
        <taxon>Burkholderiales</taxon>
        <taxon>Piscinibacterium</taxon>
    </lineage>
</organism>
<keyword evidence="5" id="KW-0347">Helicase</keyword>
<keyword evidence="13" id="KW-1185">Reference proteome</keyword>
<dbReference type="EMBL" id="JBHRTI010000010">
    <property type="protein sequence ID" value="MFC3148869.1"/>
    <property type="molecule type" value="Genomic_DNA"/>
</dbReference>
<dbReference type="InterPro" id="IPR041500">
    <property type="entry name" value="RecC_C"/>
</dbReference>
<evidence type="ECO:0000256" key="4">
    <source>
        <dbReference type="ARBA" id="ARBA00022801"/>
    </source>
</evidence>
<evidence type="ECO:0000313" key="12">
    <source>
        <dbReference type="EMBL" id="MFC3148869.1"/>
    </source>
</evidence>
<name>A0ABV7H8E6_9BURK</name>
<evidence type="ECO:0000256" key="9">
    <source>
        <dbReference type="ARBA" id="ARBA00023204"/>
    </source>
</evidence>
<dbReference type="InterPro" id="IPR027417">
    <property type="entry name" value="P-loop_NTPase"/>
</dbReference>
<feature type="compositionally biased region" description="Low complexity" evidence="10">
    <location>
        <begin position="205"/>
        <end position="214"/>
    </location>
</feature>
<evidence type="ECO:0000313" key="13">
    <source>
        <dbReference type="Proteomes" id="UP001595556"/>
    </source>
</evidence>
<reference evidence="13" key="1">
    <citation type="journal article" date="2019" name="Int. J. Syst. Evol. Microbiol.">
        <title>The Global Catalogue of Microorganisms (GCM) 10K type strain sequencing project: providing services to taxonomists for standard genome sequencing and annotation.</title>
        <authorList>
            <consortium name="The Broad Institute Genomics Platform"/>
            <consortium name="The Broad Institute Genome Sequencing Center for Infectious Disease"/>
            <person name="Wu L."/>
            <person name="Ma J."/>
        </authorList>
    </citation>
    <scope>NUCLEOTIDE SEQUENCE [LARGE SCALE GENOMIC DNA]</scope>
    <source>
        <strain evidence="13">KCTC 52168</strain>
    </source>
</reference>
<evidence type="ECO:0000256" key="8">
    <source>
        <dbReference type="ARBA" id="ARBA00023125"/>
    </source>
</evidence>
<sequence length="542" mass="58954">MLQSTLAETCDKLASILGDQPLGLPILRHALNEALEGRAAAATPGGSITFAGFDALHPLPYKIVAALGLNDGAVPPRSRAIEHDLLRVAPREGDPSTTDSARERFLGLILSARDQLHLSYTGRSIKDNSALLPSPLITELLDWITPRLAAEPFGPTELAAARNAVFVEQPLQPFSATLFDPEADARRRSHEVQWMPQTSSPPQVPLADSLLAADSADDVDDEAEEPDGDQLTGLPFFTSPLPTPELPGAISLDALASFISHPARYVLQRRLELDTWLSDELPRHDEPDAVLAARDRHLAHFAVESLLAGDSLPSVEQALRHHPRMPFGSQAVHAARKLVTDHRALAEGIKAMQASTLDDIEVDLLLPTSLGPIKLQGRLRGLVRAPAFDAGLLDWRGSEPRASETLRFWVQHLALCAALPAPKGAAAAVRSRLLHAHGVLEFVDCTSATEQLCDLAECFIQGQSEPLKFFPKTSWISAEELPSEKILQCWEGRDGRPGERDDPSIALAFRGRADCLDDEFDALAKRILRPLLDHLRTSGDVQ</sequence>
<feature type="region of interest" description="Disordered" evidence="10">
    <location>
        <begin position="185"/>
        <end position="238"/>
    </location>
</feature>
<feature type="compositionally biased region" description="Acidic residues" evidence="10">
    <location>
        <begin position="215"/>
        <end position="228"/>
    </location>
</feature>
<evidence type="ECO:0000256" key="3">
    <source>
        <dbReference type="ARBA" id="ARBA00022763"/>
    </source>
</evidence>
<dbReference type="RefSeq" id="WP_377306136.1">
    <property type="nucleotide sequence ID" value="NZ_CP180191.1"/>
</dbReference>
<gene>
    <name evidence="12" type="ORF">ACFOEN_14660</name>
</gene>
<keyword evidence="6" id="KW-0269">Exonuclease</keyword>
<evidence type="ECO:0000256" key="7">
    <source>
        <dbReference type="ARBA" id="ARBA00022840"/>
    </source>
</evidence>
<protein>
    <recommendedName>
        <fullName evidence="11">RecC C-terminal domain-containing protein</fullName>
    </recommendedName>
</protein>
<dbReference type="PANTHER" id="PTHR30591">
    <property type="entry name" value="RECBCD ENZYME SUBUNIT RECC"/>
    <property type="match status" value="1"/>
</dbReference>
<dbReference type="Proteomes" id="UP001595556">
    <property type="component" value="Unassembled WGS sequence"/>
</dbReference>
<comment type="caution">
    <text evidence="12">The sequence shown here is derived from an EMBL/GenBank/DDBJ whole genome shotgun (WGS) entry which is preliminary data.</text>
</comment>
<dbReference type="Pfam" id="PF17946">
    <property type="entry name" value="RecC_C"/>
    <property type="match status" value="1"/>
</dbReference>
<evidence type="ECO:0000256" key="1">
    <source>
        <dbReference type="ARBA" id="ARBA00022722"/>
    </source>
</evidence>
<evidence type="ECO:0000256" key="5">
    <source>
        <dbReference type="ARBA" id="ARBA00022806"/>
    </source>
</evidence>
<evidence type="ECO:0000259" key="11">
    <source>
        <dbReference type="Pfam" id="PF17946"/>
    </source>
</evidence>
<evidence type="ECO:0000256" key="2">
    <source>
        <dbReference type="ARBA" id="ARBA00022741"/>
    </source>
</evidence>
<feature type="domain" description="RecC C-terminal" evidence="11">
    <location>
        <begin position="248"/>
        <end position="479"/>
    </location>
</feature>
<keyword evidence="3" id="KW-0227">DNA damage</keyword>
<dbReference type="SUPFAM" id="SSF52540">
    <property type="entry name" value="P-loop containing nucleoside triphosphate hydrolases"/>
    <property type="match status" value="1"/>
</dbReference>
<dbReference type="PANTHER" id="PTHR30591:SF1">
    <property type="entry name" value="RECBCD ENZYME SUBUNIT RECC"/>
    <property type="match status" value="1"/>
</dbReference>
<evidence type="ECO:0000256" key="10">
    <source>
        <dbReference type="SAM" id="MobiDB-lite"/>
    </source>
</evidence>
<evidence type="ECO:0000256" key="6">
    <source>
        <dbReference type="ARBA" id="ARBA00022839"/>
    </source>
</evidence>
<dbReference type="InterPro" id="IPR011335">
    <property type="entry name" value="Restrct_endonuc-II-like"/>
</dbReference>
<dbReference type="Gene3D" id="3.40.50.300">
    <property type="entry name" value="P-loop containing nucleotide triphosphate hydrolases"/>
    <property type="match status" value="1"/>
</dbReference>
<keyword evidence="8" id="KW-0238">DNA-binding</keyword>
<keyword evidence="4" id="KW-0378">Hydrolase</keyword>
<dbReference type="SUPFAM" id="SSF52980">
    <property type="entry name" value="Restriction endonuclease-like"/>
    <property type="match status" value="1"/>
</dbReference>